<dbReference type="AlphaFoldDB" id="A0A4Y2J1N5"/>
<comment type="subcellular location">
    <subcellularLocation>
        <location evidence="1">Nucleus</location>
    </subcellularLocation>
</comment>
<sequence>MSPKKIPKEQDHKRRKITAEIKCKIIKMRERGVSVADLTYTCNRSTSTICRFFKRGDKNTTKRLRILDDVERLLRTLLNEKQLKGDSVNDNIICEKAKVIFTYLAKKTPGSSMAEEVFKGIRAGLRNVREELASTAFAIECDIEESEIVHEETVVKEIVSLAKVMELEVDKNDINELVEEYNQQLTT</sequence>
<reference evidence="2 3" key="1">
    <citation type="journal article" date="2019" name="Sci. Rep.">
        <title>Orb-weaving spider Araneus ventricosus genome elucidates the spidroin gene catalogue.</title>
        <authorList>
            <person name="Kono N."/>
            <person name="Nakamura H."/>
            <person name="Ohtoshi R."/>
            <person name="Moran D.A.P."/>
            <person name="Shinohara A."/>
            <person name="Yoshida Y."/>
            <person name="Fujiwara M."/>
            <person name="Mori M."/>
            <person name="Tomita M."/>
            <person name="Arakawa K."/>
        </authorList>
    </citation>
    <scope>NUCLEOTIDE SEQUENCE [LARGE SCALE GENOMIC DNA]</scope>
</reference>
<dbReference type="GO" id="GO:0005634">
    <property type="term" value="C:nucleus"/>
    <property type="evidence" value="ECO:0007669"/>
    <property type="project" value="UniProtKB-SubCell"/>
</dbReference>
<dbReference type="InterPro" id="IPR009057">
    <property type="entry name" value="Homeodomain-like_sf"/>
</dbReference>
<organism evidence="2 3">
    <name type="scientific">Araneus ventricosus</name>
    <name type="common">Orbweaver spider</name>
    <name type="synonym">Epeira ventricosa</name>
    <dbReference type="NCBI Taxonomy" id="182803"/>
    <lineage>
        <taxon>Eukaryota</taxon>
        <taxon>Metazoa</taxon>
        <taxon>Ecdysozoa</taxon>
        <taxon>Arthropoda</taxon>
        <taxon>Chelicerata</taxon>
        <taxon>Arachnida</taxon>
        <taxon>Araneae</taxon>
        <taxon>Araneomorphae</taxon>
        <taxon>Entelegynae</taxon>
        <taxon>Araneoidea</taxon>
        <taxon>Araneidae</taxon>
        <taxon>Araneus</taxon>
    </lineage>
</organism>
<evidence type="ECO:0000256" key="1">
    <source>
        <dbReference type="ARBA" id="ARBA00004123"/>
    </source>
</evidence>
<dbReference type="SUPFAM" id="SSF46689">
    <property type="entry name" value="Homeodomain-like"/>
    <property type="match status" value="1"/>
</dbReference>
<evidence type="ECO:0000313" key="2">
    <source>
        <dbReference type="EMBL" id="GBM83628.1"/>
    </source>
</evidence>
<dbReference type="OrthoDB" id="125347at2759"/>
<gene>
    <name evidence="2" type="ORF">AVEN_73353_1</name>
</gene>
<dbReference type="Proteomes" id="UP000499080">
    <property type="component" value="Unassembled WGS sequence"/>
</dbReference>
<evidence type="ECO:0000313" key="3">
    <source>
        <dbReference type="Proteomes" id="UP000499080"/>
    </source>
</evidence>
<accession>A0A4Y2J1N5</accession>
<proteinExistence type="predicted"/>
<comment type="caution">
    <text evidence="2">The sequence shown here is derived from an EMBL/GenBank/DDBJ whole genome shotgun (WGS) entry which is preliminary data.</text>
</comment>
<evidence type="ECO:0008006" key="4">
    <source>
        <dbReference type="Google" id="ProtNLM"/>
    </source>
</evidence>
<protein>
    <recommendedName>
        <fullName evidence="4">HTH psq-type domain-containing protein</fullName>
    </recommendedName>
</protein>
<dbReference type="EMBL" id="BGPR01003097">
    <property type="protein sequence ID" value="GBM83628.1"/>
    <property type="molecule type" value="Genomic_DNA"/>
</dbReference>
<name>A0A4Y2J1N5_ARAVE</name>
<dbReference type="Gene3D" id="1.10.10.60">
    <property type="entry name" value="Homeodomain-like"/>
    <property type="match status" value="1"/>
</dbReference>
<keyword evidence="3" id="KW-1185">Reference proteome</keyword>